<evidence type="ECO:0000313" key="6">
    <source>
        <dbReference type="EMBL" id="PSK83874.1"/>
    </source>
</evidence>
<evidence type="ECO:0000313" key="7">
    <source>
        <dbReference type="Proteomes" id="UP000240621"/>
    </source>
</evidence>
<dbReference type="PROSITE" id="PS00060">
    <property type="entry name" value="ADH_IRON_2"/>
    <property type="match status" value="1"/>
</dbReference>
<evidence type="ECO:0000313" key="8">
    <source>
        <dbReference type="Proteomes" id="UP000396862"/>
    </source>
</evidence>
<evidence type="ECO:0000313" key="5">
    <source>
        <dbReference type="EMBL" id="GET23415.1"/>
    </source>
</evidence>
<dbReference type="GO" id="GO:1990362">
    <property type="term" value="F:butanol dehydrogenase (NAD+) activity"/>
    <property type="evidence" value="ECO:0007669"/>
    <property type="project" value="InterPro"/>
</dbReference>
<dbReference type="Proteomes" id="UP000396862">
    <property type="component" value="Unassembled WGS sequence"/>
</dbReference>
<name>A0A2P8CFZ1_9BACT</name>
<protein>
    <submittedName>
        <fullName evidence="5 6">Alcohol dehydrogenase</fullName>
    </submittedName>
</protein>
<dbReference type="GO" id="GO:0005829">
    <property type="term" value="C:cytosol"/>
    <property type="evidence" value="ECO:0007669"/>
    <property type="project" value="TreeGrafter"/>
</dbReference>
<gene>
    <name evidence="6" type="ORF">CLV93_103292</name>
    <name evidence="5" type="ORF">JCM18694_36610</name>
</gene>
<sequence length="387" mass="42444">MNNFEFYNPVRIVFGKGEISALKGLVPKDKKVMLTYGGGSIKKNGVYDQVKEALQGVDVIEFGGIEPNPHYETLMKAIEIVQKEKVDFLLAVGGGSVLDGTKFIAAGALWPGEDPWEILTGKTDFPLLKALPLGSVLTLPATGSEMNGNSVVTRVETQEKLAFGSPLVMPQFSILDPTVVFSLPDRQVANGVVDAFVHVMEQYLTYPVDAPIQDRFAESILTTLIEEGPKVLANRNDYNAAANFMWAATMALNGLIGVGVPQDWATHAIGHEITAFHGVDHARTLAVVLPGLMHIKRSNKKDKILQYGARVWNITEGTEDERIDQIIAATVKFFESVGIKTRLSDYDIDANFITKVKTRFLHRGMMGIGEHGDISPDQIAEILEHQL</sequence>
<dbReference type="CDD" id="cd08187">
    <property type="entry name" value="BDH"/>
    <property type="match status" value="1"/>
</dbReference>
<dbReference type="GO" id="GO:0046872">
    <property type="term" value="F:metal ion binding"/>
    <property type="evidence" value="ECO:0007669"/>
    <property type="project" value="InterPro"/>
</dbReference>
<reference evidence="6 7" key="1">
    <citation type="submission" date="2018-03" db="EMBL/GenBank/DDBJ databases">
        <title>Genomic Encyclopedia of Archaeal and Bacterial Type Strains, Phase II (KMG-II): from individual species to whole genera.</title>
        <authorList>
            <person name="Goeker M."/>
        </authorList>
    </citation>
    <scope>NUCLEOTIDE SEQUENCE [LARGE SCALE GENOMIC DNA]</scope>
    <source>
        <strain evidence="6 7">DSM 27267</strain>
    </source>
</reference>
<dbReference type="GO" id="GO:0008106">
    <property type="term" value="F:alcohol dehydrogenase (NADP+) activity"/>
    <property type="evidence" value="ECO:0007669"/>
    <property type="project" value="TreeGrafter"/>
</dbReference>
<dbReference type="GO" id="GO:1990002">
    <property type="term" value="F:methylglyoxal reductase (NADPH) (acetol producing) activity"/>
    <property type="evidence" value="ECO:0007669"/>
    <property type="project" value="TreeGrafter"/>
</dbReference>
<dbReference type="PANTHER" id="PTHR43633">
    <property type="entry name" value="ALCOHOL DEHYDROGENASE YQHD"/>
    <property type="match status" value="1"/>
</dbReference>
<dbReference type="Gene3D" id="3.40.50.1970">
    <property type="match status" value="1"/>
</dbReference>
<comment type="caution">
    <text evidence="6">The sequence shown here is derived from an EMBL/GenBank/DDBJ whole genome shotgun (WGS) entry which is preliminary data.</text>
</comment>
<dbReference type="Proteomes" id="UP000240621">
    <property type="component" value="Unassembled WGS sequence"/>
</dbReference>
<dbReference type="PANTHER" id="PTHR43633:SF1">
    <property type="entry name" value="ALCOHOL DEHYDROGENASE YQHD"/>
    <property type="match status" value="1"/>
</dbReference>
<dbReference type="InterPro" id="IPR044731">
    <property type="entry name" value="BDH-like"/>
</dbReference>
<dbReference type="InterPro" id="IPR018211">
    <property type="entry name" value="ADH_Fe_CS"/>
</dbReference>
<keyword evidence="2" id="KW-0560">Oxidoreductase</keyword>
<dbReference type="Pfam" id="PF25137">
    <property type="entry name" value="ADH_Fe_C"/>
    <property type="match status" value="1"/>
</dbReference>
<dbReference type="InterPro" id="IPR056798">
    <property type="entry name" value="ADH_Fe_C"/>
</dbReference>
<comment type="similarity">
    <text evidence="1">Belongs to the iron-containing alcohol dehydrogenase family.</text>
</comment>
<dbReference type="RefSeq" id="WP_106541698.1">
    <property type="nucleotide sequence ID" value="NZ_BLAU01000001.1"/>
</dbReference>
<dbReference type="EMBL" id="PYGC01000003">
    <property type="protein sequence ID" value="PSK83874.1"/>
    <property type="molecule type" value="Genomic_DNA"/>
</dbReference>
<evidence type="ECO:0000259" key="4">
    <source>
        <dbReference type="Pfam" id="PF25137"/>
    </source>
</evidence>
<evidence type="ECO:0000256" key="2">
    <source>
        <dbReference type="ARBA" id="ARBA00023002"/>
    </source>
</evidence>
<feature type="domain" description="Fe-containing alcohol dehydrogenase-like C-terminal" evidence="4">
    <location>
        <begin position="189"/>
        <end position="385"/>
    </location>
</feature>
<dbReference type="FunFam" id="3.40.50.1970:FF:000003">
    <property type="entry name" value="Alcohol dehydrogenase, iron-containing"/>
    <property type="match status" value="1"/>
</dbReference>
<dbReference type="Gene3D" id="1.20.1090.10">
    <property type="entry name" value="Dehydroquinate synthase-like - alpha domain"/>
    <property type="match status" value="1"/>
</dbReference>
<dbReference type="AlphaFoldDB" id="A0A2P8CFZ1"/>
<dbReference type="SUPFAM" id="SSF56796">
    <property type="entry name" value="Dehydroquinate synthase-like"/>
    <property type="match status" value="1"/>
</dbReference>
<dbReference type="OrthoDB" id="9801156at2"/>
<dbReference type="InterPro" id="IPR001670">
    <property type="entry name" value="ADH_Fe/GldA"/>
</dbReference>
<dbReference type="PROSITE" id="PS00913">
    <property type="entry name" value="ADH_IRON_1"/>
    <property type="match status" value="1"/>
</dbReference>
<evidence type="ECO:0000259" key="3">
    <source>
        <dbReference type="Pfam" id="PF00465"/>
    </source>
</evidence>
<keyword evidence="8" id="KW-1185">Reference proteome</keyword>
<evidence type="ECO:0000256" key="1">
    <source>
        <dbReference type="ARBA" id="ARBA00007358"/>
    </source>
</evidence>
<feature type="domain" description="Alcohol dehydrogenase iron-type/glycerol dehydrogenase GldA" evidence="3">
    <location>
        <begin position="9"/>
        <end position="177"/>
    </location>
</feature>
<dbReference type="EMBL" id="BLAU01000001">
    <property type="protein sequence ID" value="GET23415.1"/>
    <property type="molecule type" value="Genomic_DNA"/>
</dbReference>
<proteinExistence type="inferred from homology"/>
<organism evidence="6 7">
    <name type="scientific">Prolixibacter denitrificans</name>
    <dbReference type="NCBI Taxonomy" id="1541063"/>
    <lineage>
        <taxon>Bacteria</taxon>
        <taxon>Pseudomonadati</taxon>
        <taxon>Bacteroidota</taxon>
        <taxon>Bacteroidia</taxon>
        <taxon>Marinilabiliales</taxon>
        <taxon>Prolixibacteraceae</taxon>
        <taxon>Prolixibacter</taxon>
    </lineage>
</organism>
<accession>A0A2P8CFZ1</accession>
<dbReference type="Pfam" id="PF00465">
    <property type="entry name" value="Fe-ADH"/>
    <property type="match status" value="1"/>
</dbReference>
<reference evidence="5 8" key="2">
    <citation type="submission" date="2019-10" db="EMBL/GenBank/DDBJ databases">
        <title>Prolixibacter strains distinguished by the presence of nitrate reductase genes were adept at nitrate-dependent anaerobic corrosion of metallic iron and carbon steel.</title>
        <authorList>
            <person name="Iino T."/>
            <person name="Shono N."/>
            <person name="Ito K."/>
            <person name="Nakamura R."/>
            <person name="Sueoka K."/>
            <person name="Harayama S."/>
            <person name="Ohkuma M."/>
        </authorList>
    </citation>
    <scope>NUCLEOTIDE SEQUENCE [LARGE SCALE GENOMIC DNA]</scope>
    <source>
        <strain evidence="5 8">MIC1-1</strain>
    </source>
</reference>